<feature type="region of interest" description="Disordered" evidence="1">
    <location>
        <begin position="321"/>
        <end position="349"/>
    </location>
</feature>
<protein>
    <submittedName>
        <fullName evidence="2">Uncharacterized protein</fullName>
    </submittedName>
</protein>
<dbReference type="RefSeq" id="XP_070913277.1">
    <property type="nucleotide sequence ID" value="XM_071057176.1"/>
</dbReference>
<name>A0ABQ0G1C2_9PEZI</name>
<dbReference type="GeneID" id="98172499"/>
<feature type="compositionally biased region" description="Low complexity" evidence="1">
    <location>
        <begin position="430"/>
        <end position="442"/>
    </location>
</feature>
<evidence type="ECO:0000313" key="2">
    <source>
        <dbReference type="EMBL" id="GAB1311544.1"/>
    </source>
</evidence>
<reference evidence="2 3" key="1">
    <citation type="submission" date="2024-09" db="EMBL/GenBank/DDBJ databases">
        <title>Itraconazole resistance in Madurella fahalii resulting from another homologue of gene encoding cytochrome P450 14-alpha sterol demethylase (CYP51).</title>
        <authorList>
            <person name="Yoshioka I."/>
            <person name="Fahal A.H."/>
            <person name="Kaneko S."/>
            <person name="Yaguchi T."/>
        </authorList>
    </citation>
    <scope>NUCLEOTIDE SEQUENCE [LARGE SCALE GENOMIC DNA]</scope>
    <source>
        <strain evidence="2 3">IFM 68171</strain>
    </source>
</reference>
<feature type="compositionally biased region" description="Low complexity" evidence="1">
    <location>
        <begin position="389"/>
        <end position="398"/>
    </location>
</feature>
<feature type="compositionally biased region" description="Acidic residues" evidence="1">
    <location>
        <begin position="443"/>
        <end position="455"/>
    </location>
</feature>
<feature type="compositionally biased region" description="Basic and acidic residues" evidence="1">
    <location>
        <begin position="339"/>
        <end position="349"/>
    </location>
</feature>
<feature type="region of interest" description="Disordered" evidence="1">
    <location>
        <begin position="94"/>
        <end position="172"/>
    </location>
</feature>
<feature type="region of interest" description="Disordered" evidence="1">
    <location>
        <begin position="362"/>
        <end position="593"/>
    </location>
</feature>
<feature type="compositionally biased region" description="Polar residues" evidence="1">
    <location>
        <begin position="156"/>
        <end position="170"/>
    </location>
</feature>
<feature type="compositionally biased region" description="Basic and acidic residues" evidence="1">
    <location>
        <begin position="540"/>
        <end position="549"/>
    </location>
</feature>
<comment type="caution">
    <text evidence="2">The sequence shown here is derived from an EMBL/GenBank/DDBJ whole genome shotgun (WGS) entry which is preliminary data.</text>
</comment>
<dbReference type="Proteomes" id="UP001628179">
    <property type="component" value="Unassembled WGS sequence"/>
</dbReference>
<sequence length="593" mass="64664">MGNLTLFVEGLGNLTYRDDRPASEQKYVRDLNLKLRVDSCAEVSENELRRFVTVYPRLYQVPTTSQQRLETWRQANWEAVKLWDADGFWNTTDEDDRLGLQPRLPGIPPEAKSASEEEQAADHSRRAPITRSGNRGDDVQSPGSSRNRRHRLEQAPGQNQPPSRNTSDTIPQELKTDKLVFKADLKVSLDLLGDVHSVLEHMSDRLDQEDPWKDIFSRLAKNTVKGMEGVERVASALFQRMSELSTSGQAAPRGLSGAKKRGRQSVDTDGSDADSGERWRRIYQKRGQLVSELNHPRSESTNLQVNTQKYSLSLPASLHYVGSRIPDPRDDNPDSEDFSPPKRTQDHELHTRSLSIIQEAPSDEHSGSHLHHITADNGNTGGNRSGFVDLDSSASSADAEPKPKSKPQPKGNHLISTNRAPRLYPQATRSSSNSNNNNNNNNNDDDDDDDDDDAENYSTGTPIASSKKRASPSSPASPAPAPKRLHKNQHRTAGSSTGKAPSRLSVGARPSRAGEAQRMGFEEEDGGMEGASGWADSAADNDKRGRDGDAGGVAGPSPSGRGRASQPLRAAEAAATVAPAKGLRPGHGSGEEL</sequence>
<evidence type="ECO:0000256" key="1">
    <source>
        <dbReference type="SAM" id="MobiDB-lite"/>
    </source>
</evidence>
<accession>A0ABQ0G1C2</accession>
<gene>
    <name evidence="2" type="ORF">MFIFM68171_01754</name>
</gene>
<keyword evidence="3" id="KW-1185">Reference proteome</keyword>
<organism evidence="2 3">
    <name type="scientific">Madurella fahalii</name>
    <dbReference type="NCBI Taxonomy" id="1157608"/>
    <lineage>
        <taxon>Eukaryota</taxon>
        <taxon>Fungi</taxon>
        <taxon>Dikarya</taxon>
        <taxon>Ascomycota</taxon>
        <taxon>Pezizomycotina</taxon>
        <taxon>Sordariomycetes</taxon>
        <taxon>Sordariomycetidae</taxon>
        <taxon>Sordariales</taxon>
        <taxon>Sordariales incertae sedis</taxon>
        <taxon>Madurella</taxon>
    </lineage>
</organism>
<proteinExistence type="predicted"/>
<dbReference type="EMBL" id="BAAFSV010000001">
    <property type="protein sequence ID" value="GAB1311544.1"/>
    <property type="molecule type" value="Genomic_DNA"/>
</dbReference>
<feature type="region of interest" description="Disordered" evidence="1">
    <location>
        <begin position="244"/>
        <end position="278"/>
    </location>
</feature>
<feature type="compositionally biased region" description="Low complexity" evidence="1">
    <location>
        <begin position="570"/>
        <end position="580"/>
    </location>
</feature>
<evidence type="ECO:0000313" key="3">
    <source>
        <dbReference type="Proteomes" id="UP001628179"/>
    </source>
</evidence>